<dbReference type="AlphaFoldDB" id="A0AAN7ZXM3"/>
<keyword evidence="3" id="KW-0732">Signal</keyword>
<feature type="signal peptide" evidence="3">
    <location>
        <begin position="1"/>
        <end position="19"/>
    </location>
</feature>
<name>A0AAN7ZXM3_9COLE</name>
<accession>A0AAN7ZXM3</accession>
<dbReference type="PROSITE" id="PS51450">
    <property type="entry name" value="LRR"/>
    <property type="match status" value="5"/>
</dbReference>
<evidence type="ECO:0000313" key="5">
    <source>
        <dbReference type="Proteomes" id="UP001329430"/>
    </source>
</evidence>
<dbReference type="PRINTS" id="PR00019">
    <property type="entry name" value="LEURICHRPT"/>
</dbReference>
<keyword evidence="5" id="KW-1185">Reference proteome</keyword>
<dbReference type="Gene3D" id="3.80.10.10">
    <property type="entry name" value="Ribonuclease Inhibitor"/>
    <property type="match status" value="1"/>
</dbReference>
<organism evidence="4 5">
    <name type="scientific">Pyrocoelia pectoralis</name>
    <dbReference type="NCBI Taxonomy" id="417401"/>
    <lineage>
        <taxon>Eukaryota</taxon>
        <taxon>Metazoa</taxon>
        <taxon>Ecdysozoa</taxon>
        <taxon>Arthropoda</taxon>
        <taxon>Hexapoda</taxon>
        <taxon>Insecta</taxon>
        <taxon>Pterygota</taxon>
        <taxon>Neoptera</taxon>
        <taxon>Endopterygota</taxon>
        <taxon>Coleoptera</taxon>
        <taxon>Polyphaga</taxon>
        <taxon>Elateriformia</taxon>
        <taxon>Elateroidea</taxon>
        <taxon>Lampyridae</taxon>
        <taxon>Lampyrinae</taxon>
        <taxon>Pyrocoelia</taxon>
    </lineage>
</organism>
<comment type="caution">
    <text evidence="4">The sequence shown here is derived from an EMBL/GenBank/DDBJ whole genome shotgun (WGS) entry which is preliminary data.</text>
</comment>
<evidence type="ECO:0000256" key="1">
    <source>
        <dbReference type="ARBA" id="ARBA00022614"/>
    </source>
</evidence>
<evidence type="ECO:0000313" key="4">
    <source>
        <dbReference type="EMBL" id="KAK5650736.1"/>
    </source>
</evidence>
<dbReference type="SUPFAM" id="SSF52047">
    <property type="entry name" value="RNI-like"/>
    <property type="match status" value="1"/>
</dbReference>
<dbReference type="SMART" id="SM00369">
    <property type="entry name" value="LRR_TYP"/>
    <property type="match status" value="8"/>
</dbReference>
<reference evidence="4 5" key="1">
    <citation type="journal article" date="2024" name="Insects">
        <title>An Improved Chromosome-Level Genome Assembly of the Firefly Pyrocoelia pectoralis.</title>
        <authorList>
            <person name="Fu X."/>
            <person name="Meyer-Rochow V.B."/>
            <person name="Ballantyne L."/>
            <person name="Zhu X."/>
        </authorList>
    </citation>
    <scope>NUCLEOTIDE SEQUENCE [LARGE SCALE GENOMIC DNA]</scope>
    <source>
        <strain evidence="4">XCY_ONT2</strain>
    </source>
</reference>
<dbReference type="Proteomes" id="UP001329430">
    <property type="component" value="Chromosome 1"/>
</dbReference>
<proteinExistence type="predicted"/>
<dbReference type="Pfam" id="PF13855">
    <property type="entry name" value="LRR_8"/>
    <property type="match status" value="2"/>
</dbReference>
<gene>
    <name evidence="4" type="ORF">RI129_001765</name>
</gene>
<dbReference type="EMBL" id="JAVRBK010000001">
    <property type="protein sequence ID" value="KAK5650736.1"/>
    <property type="molecule type" value="Genomic_DNA"/>
</dbReference>
<keyword evidence="2" id="KW-0677">Repeat</keyword>
<protein>
    <submittedName>
        <fullName evidence="4">Uncharacterized protein</fullName>
    </submittedName>
</protein>
<evidence type="ECO:0000256" key="2">
    <source>
        <dbReference type="ARBA" id="ARBA00022737"/>
    </source>
</evidence>
<sequence>MKINVFLVFILLKYHKVLADVPFDLCFYHSNDEKEFIQCGTLVAYRNQKPNESFAEIEKIHIGWNTTMQELRYGLFSPFTNLKALHLSNSHIESVDKRAFYNMEQLIELRLFNNKISELDPTLFKYLKLLKILDLGGNKLTGLEEYIFHSMVNLEELELSWNKISSITKDLFYGLNNLRKLNLAGNALKSLPEDAFSYLSHLQNLDLSYNDLKEIPLMLFYNQTDLQSLSLESNELHLFYQGLFDCTVELTYLDISNNFITSINGSLLNNTVIEVLKFERNLVTEIDISELLQEAQFLEELYFDHNPWNCNSLKSAIQYLNESQIYVQPGVYFAQKNVNGILCH</sequence>
<dbReference type="PANTHER" id="PTHR24366:SF96">
    <property type="entry name" value="LEUCINE RICH REPEAT CONTAINING 53"/>
    <property type="match status" value="1"/>
</dbReference>
<keyword evidence="1" id="KW-0433">Leucine-rich repeat</keyword>
<dbReference type="Pfam" id="PF00560">
    <property type="entry name" value="LRR_1"/>
    <property type="match status" value="1"/>
</dbReference>
<dbReference type="InterPro" id="IPR032675">
    <property type="entry name" value="LRR_dom_sf"/>
</dbReference>
<feature type="chain" id="PRO_5043053469" evidence="3">
    <location>
        <begin position="20"/>
        <end position="344"/>
    </location>
</feature>
<dbReference type="PANTHER" id="PTHR24366">
    <property type="entry name" value="IG(IMMUNOGLOBULIN) AND LRR(LEUCINE RICH REPEAT) DOMAINS"/>
    <property type="match status" value="1"/>
</dbReference>
<evidence type="ECO:0000256" key="3">
    <source>
        <dbReference type="SAM" id="SignalP"/>
    </source>
</evidence>
<dbReference type="InterPro" id="IPR003591">
    <property type="entry name" value="Leu-rich_rpt_typical-subtyp"/>
</dbReference>
<dbReference type="InterPro" id="IPR001611">
    <property type="entry name" value="Leu-rich_rpt"/>
</dbReference>